<evidence type="ECO:0000313" key="1">
    <source>
        <dbReference type="EMBL" id="TVU45800.1"/>
    </source>
</evidence>
<dbReference type="Proteomes" id="UP000324897">
    <property type="component" value="Chromosome 5"/>
</dbReference>
<accession>A0A5J9WEF3</accession>
<organism evidence="1 2">
    <name type="scientific">Eragrostis curvula</name>
    <name type="common">weeping love grass</name>
    <dbReference type="NCBI Taxonomy" id="38414"/>
    <lineage>
        <taxon>Eukaryota</taxon>
        <taxon>Viridiplantae</taxon>
        <taxon>Streptophyta</taxon>
        <taxon>Embryophyta</taxon>
        <taxon>Tracheophyta</taxon>
        <taxon>Spermatophyta</taxon>
        <taxon>Magnoliopsida</taxon>
        <taxon>Liliopsida</taxon>
        <taxon>Poales</taxon>
        <taxon>Poaceae</taxon>
        <taxon>PACMAD clade</taxon>
        <taxon>Chloridoideae</taxon>
        <taxon>Eragrostideae</taxon>
        <taxon>Eragrostidinae</taxon>
        <taxon>Eragrostis</taxon>
    </lineage>
</organism>
<protein>
    <submittedName>
        <fullName evidence="1">Uncharacterized protein</fullName>
    </submittedName>
</protein>
<proteinExistence type="predicted"/>
<gene>
    <name evidence="1" type="ORF">EJB05_05303</name>
</gene>
<evidence type="ECO:0000313" key="2">
    <source>
        <dbReference type="Proteomes" id="UP000324897"/>
    </source>
</evidence>
<dbReference type="EMBL" id="RWGY01000004">
    <property type="protein sequence ID" value="TVU45800.1"/>
    <property type="molecule type" value="Genomic_DNA"/>
</dbReference>
<keyword evidence="2" id="KW-1185">Reference proteome</keyword>
<comment type="caution">
    <text evidence="1">The sequence shown here is derived from an EMBL/GenBank/DDBJ whole genome shotgun (WGS) entry which is preliminary data.</text>
</comment>
<name>A0A5J9WEF3_9POAL</name>
<sequence length="65" mass="6750">MRLLIFVPSTVQVSTWEAGSTVYSHFEVALAMTLALMENDQCFAGRLMLTGAGPGAGQTSAVGAS</sequence>
<dbReference type="Gramene" id="TVU45800">
    <property type="protein sequence ID" value="TVU45800"/>
    <property type="gene ID" value="EJB05_05303"/>
</dbReference>
<reference evidence="1 2" key="1">
    <citation type="journal article" date="2019" name="Sci. Rep.">
        <title>A high-quality genome of Eragrostis curvula grass provides insights into Poaceae evolution and supports new strategies to enhance forage quality.</title>
        <authorList>
            <person name="Carballo J."/>
            <person name="Santos B.A.C.M."/>
            <person name="Zappacosta D."/>
            <person name="Garbus I."/>
            <person name="Selva J.P."/>
            <person name="Gallo C.A."/>
            <person name="Diaz A."/>
            <person name="Albertini E."/>
            <person name="Caccamo M."/>
            <person name="Echenique V."/>
        </authorList>
    </citation>
    <scope>NUCLEOTIDE SEQUENCE [LARGE SCALE GENOMIC DNA]</scope>
    <source>
        <strain evidence="2">cv. Victoria</strain>
        <tissue evidence="1">Leaf</tissue>
    </source>
</reference>
<dbReference type="AlphaFoldDB" id="A0A5J9WEF3"/>